<dbReference type="Gene3D" id="2.60.120.10">
    <property type="entry name" value="Jelly Rolls"/>
    <property type="match status" value="1"/>
</dbReference>
<accession>A0ABV7EV57</accession>
<name>A0ABV7EV57_9BURK</name>
<dbReference type="EMBL" id="JBHRTP010000004">
    <property type="protein sequence ID" value="MFC3106668.1"/>
    <property type="molecule type" value="Genomic_DNA"/>
</dbReference>
<reference evidence="3" key="1">
    <citation type="journal article" date="2019" name="Int. J. Syst. Evol. Microbiol.">
        <title>The Global Catalogue of Microorganisms (GCM) 10K type strain sequencing project: providing services to taxonomists for standard genome sequencing and annotation.</title>
        <authorList>
            <consortium name="The Broad Institute Genomics Platform"/>
            <consortium name="The Broad Institute Genome Sequencing Center for Infectious Disease"/>
            <person name="Wu L."/>
            <person name="Ma J."/>
        </authorList>
    </citation>
    <scope>NUCLEOTIDE SEQUENCE [LARGE SCALE GENOMIC DNA]</scope>
    <source>
        <strain evidence="3">KCTC 42986</strain>
    </source>
</reference>
<evidence type="ECO:0000259" key="1">
    <source>
        <dbReference type="Pfam" id="PF07883"/>
    </source>
</evidence>
<organism evidence="2 3">
    <name type="scientific">Undibacterium arcticum</name>
    <dbReference type="NCBI Taxonomy" id="1762892"/>
    <lineage>
        <taxon>Bacteria</taxon>
        <taxon>Pseudomonadati</taxon>
        <taxon>Pseudomonadota</taxon>
        <taxon>Betaproteobacteria</taxon>
        <taxon>Burkholderiales</taxon>
        <taxon>Oxalobacteraceae</taxon>
        <taxon>Undibacterium</taxon>
    </lineage>
</organism>
<dbReference type="InterPro" id="IPR014710">
    <property type="entry name" value="RmlC-like_jellyroll"/>
</dbReference>
<proteinExistence type="predicted"/>
<feature type="domain" description="Cupin type-2" evidence="1">
    <location>
        <begin position="41"/>
        <end position="106"/>
    </location>
</feature>
<keyword evidence="3" id="KW-1185">Reference proteome</keyword>
<comment type="caution">
    <text evidence="2">The sequence shown here is derived from an EMBL/GenBank/DDBJ whole genome shotgun (WGS) entry which is preliminary data.</text>
</comment>
<dbReference type="CDD" id="cd20299">
    <property type="entry name" value="cupin_YP766765-like"/>
    <property type="match status" value="1"/>
</dbReference>
<protein>
    <submittedName>
        <fullName evidence="2">Cupin domain-containing protein</fullName>
    </submittedName>
</protein>
<dbReference type="InterPro" id="IPR011051">
    <property type="entry name" value="RmlC_Cupin_sf"/>
</dbReference>
<evidence type="ECO:0000313" key="2">
    <source>
        <dbReference type="EMBL" id="MFC3106668.1"/>
    </source>
</evidence>
<sequence>MNLTRFANAPQYFPPNHDGMHCLRLQGHEAGPSDTIWLGVSHILPGGGTTLDASPVEKLYVVLEGNVTVVTEGGEETLGPHDSCRLAPGEKRALKNRTNRPATVLLAMPYTK</sequence>
<dbReference type="RefSeq" id="WP_390328933.1">
    <property type="nucleotide sequence ID" value="NZ_JBHRTP010000004.1"/>
</dbReference>
<dbReference type="SUPFAM" id="SSF51182">
    <property type="entry name" value="RmlC-like cupins"/>
    <property type="match status" value="1"/>
</dbReference>
<dbReference type="InterPro" id="IPR013096">
    <property type="entry name" value="Cupin_2"/>
</dbReference>
<dbReference type="Proteomes" id="UP001595530">
    <property type="component" value="Unassembled WGS sequence"/>
</dbReference>
<evidence type="ECO:0000313" key="3">
    <source>
        <dbReference type="Proteomes" id="UP001595530"/>
    </source>
</evidence>
<dbReference type="Pfam" id="PF07883">
    <property type="entry name" value="Cupin_2"/>
    <property type="match status" value="1"/>
</dbReference>
<gene>
    <name evidence="2" type="ORF">ACFOFO_01610</name>
</gene>